<reference evidence="8 9" key="1">
    <citation type="journal article" date="2018" name="IMA Fungus">
        <title>IMA Genome-F 9: Draft genome sequence of Annulohypoxylon stygium, Aspergillus mulundensis, Berkeleyomyces basicola (syn. Thielaviopsis basicola), Ceratocystis smalleyi, two Cercospora beticola strains, Coleophoma cylindrospora, Fusarium fracticaudum, Phialophora cf. hyalina, and Morchella septimelata.</title>
        <authorList>
            <person name="Wingfield B.D."/>
            <person name="Bills G.F."/>
            <person name="Dong Y."/>
            <person name="Huang W."/>
            <person name="Nel W.J."/>
            <person name="Swalarsk-Parry B.S."/>
            <person name="Vaghefi N."/>
            <person name="Wilken P.M."/>
            <person name="An Z."/>
            <person name="de Beer Z.W."/>
            <person name="De Vos L."/>
            <person name="Chen L."/>
            <person name="Duong T.A."/>
            <person name="Gao Y."/>
            <person name="Hammerbacher A."/>
            <person name="Kikkert J.R."/>
            <person name="Li Y."/>
            <person name="Li H."/>
            <person name="Li K."/>
            <person name="Li Q."/>
            <person name="Liu X."/>
            <person name="Ma X."/>
            <person name="Naidoo K."/>
            <person name="Pethybridge S.J."/>
            <person name="Sun J."/>
            <person name="Steenkamp E.T."/>
            <person name="van der Nest M.A."/>
            <person name="van Wyk S."/>
            <person name="Wingfield M.J."/>
            <person name="Xiong C."/>
            <person name="Yue Q."/>
            <person name="Zhang X."/>
        </authorList>
    </citation>
    <scope>NUCLEOTIDE SEQUENCE [LARGE SCALE GENOMIC DNA]</scope>
    <source>
        <strain evidence="8 9">BP6252</strain>
    </source>
</reference>
<evidence type="ECO:0000256" key="5">
    <source>
        <dbReference type="ARBA" id="ARBA00023136"/>
    </source>
</evidence>
<comment type="subcellular location">
    <subcellularLocation>
        <location evidence="1">Membrane</location>
        <topology evidence="1">Multi-pass membrane protein</topology>
    </subcellularLocation>
</comment>
<gene>
    <name evidence="8" type="ORF">BP6252_00024</name>
</gene>
<sequence length="473" mass="50744">MGVPSTEKPSKTTVVEPRESSIVEGEVVDANTLEEREVFKSTVDGVDFRTVTWQRAILIFLKVQIATGVLGIPGAFGTLGAVGGVLSVIAWQALNTYTAILLADFRNRHPECHTLVDECGIIWGRLGREIAGVLFLINYVLCTGSGILGISTALNALSNHGACTVWFSFVGFIMITMFSSIRTWGKMTWPLTLAFVSVIAGVLVVVIGVSFQDRPAAAPQTGPFDLGFHVITYPGFIAGITASATIFVSSAAGPNYVSVIAEMKRPQDYRKAVYPVGFIVGAVYLSFSMVIYYYCGTWIATPSLGSAGPLLKKIAYGIAFPSLIVSAGLFNHNSSKYAFVRILRGTKHLQSNSPIHWSTWIACNLVAGFASFIICSAVPVFNDLLALIGSFCGAPMSIIIPASLWLYDFDHYRKGNMKQMIFYGFHLLLALLGVFVFIGGTYGTIVTIKASYTSGGGVGSAFSCADNSNTIAS</sequence>
<evidence type="ECO:0000313" key="8">
    <source>
        <dbReference type="EMBL" id="RDW87992.1"/>
    </source>
</evidence>
<dbReference type="STRING" id="1849047.A0A3D8SNY3"/>
<organism evidence="8 9">
    <name type="scientific">Coleophoma cylindrospora</name>
    <dbReference type="NCBI Taxonomy" id="1849047"/>
    <lineage>
        <taxon>Eukaryota</taxon>
        <taxon>Fungi</taxon>
        <taxon>Dikarya</taxon>
        <taxon>Ascomycota</taxon>
        <taxon>Pezizomycotina</taxon>
        <taxon>Leotiomycetes</taxon>
        <taxon>Helotiales</taxon>
        <taxon>Dermateaceae</taxon>
        <taxon>Coleophoma</taxon>
    </lineage>
</organism>
<dbReference type="AlphaFoldDB" id="A0A3D8SNY3"/>
<dbReference type="PANTHER" id="PTHR22950:SF697">
    <property type="entry name" value="AMINO ACID TRANSPORTER (EUROFUNG)"/>
    <property type="match status" value="1"/>
</dbReference>
<evidence type="ECO:0000256" key="4">
    <source>
        <dbReference type="ARBA" id="ARBA00022989"/>
    </source>
</evidence>
<accession>A0A3D8SNY3</accession>
<keyword evidence="4 6" id="KW-1133">Transmembrane helix</keyword>
<dbReference type="InterPro" id="IPR013057">
    <property type="entry name" value="AA_transpt_TM"/>
</dbReference>
<feature type="transmembrane region" description="Helical" evidence="6">
    <location>
        <begin position="272"/>
        <end position="294"/>
    </location>
</feature>
<evidence type="ECO:0000256" key="2">
    <source>
        <dbReference type="ARBA" id="ARBA00008066"/>
    </source>
</evidence>
<dbReference type="EMBL" id="PDLM01000001">
    <property type="protein sequence ID" value="RDW87992.1"/>
    <property type="molecule type" value="Genomic_DNA"/>
</dbReference>
<feature type="domain" description="Amino acid transporter transmembrane" evidence="7">
    <location>
        <begin position="50"/>
        <end position="445"/>
    </location>
</feature>
<dbReference type="FunFam" id="1.20.1740.10:FF:000039">
    <property type="entry name" value="Neutral amino acid transporter (Eurofung)"/>
    <property type="match status" value="1"/>
</dbReference>
<dbReference type="Pfam" id="PF01490">
    <property type="entry name" value="Aa_trans"/>
    <property type="match status" value="1"/>
</dbReference>
<proteinExistence type="inferred from homology"/>
<dbReference type="PANTHER" id="PTHR22950">
    <property type="entry name" value="AMINO ACID TRANSPORTER"/>
    <property type="match status" value="1"/>
</dbReference>
<evidence type="ECO:0000256" key="1">
    <source>
        <dbReference type="ARBA" id="ARBA00004141"/>
    </source>
</evidence>
<dbReference type="Proteomes" id="UP000256645">
    <property type="component" value="Unassembled WGS sequence"/>
</dbReference>
<dbReference type="GO" id="GO:0016020">
    <property type="term" value="C:membrane"/>
    <property type="evidence" value="ECO:0007669"/>
    <property type="project" value="UniProtKB-SubCell"/>
</dbReference>
<feature type="transmembrane region" description="Helical" evidence="6">
    <location>
        <begin position="191"/>
        <end position="211"/>
    </location>
</feature>
<feature type="transmembrane region" description="Helical" evidence="6">
    <location>
        <begin position="387"/>
        <end position="409"/>
    </location>
</feature>
<keyword evidence="3 6" id="KW-0812">Transmembrane</keyword>
<feature type="transmembrane region" description="Helical" evidence="6">
    <location>
        <begin position="314"/>
        <end position="334"/>
    </location>
</feature>
<feature type="transmembrane region" description="Helical" evidence="6">
    <location>
        <begin position="157"/>
        <end position="179"/>
    </location>
</feature>
<dbReference type="OrthoDB" id="40134at2759"/>
<feature type="transmembrane region" description="Helical" evidence="6">
    <location>
        <begin position="421"/>
        <end position="445"/>
    </location>
</feature>
<feature type="transmembrane region" description="Helical" evidence="6">
    <location>
        <begin position="231"/>
        <end position="252"/>
    </location>
</feature>
<keyword evidence="9" id="KW-1185">Reference proteome</keyword>
<protein>
    <recommendedName>
        <fullName evidence="7">Amino acid transporter transmembrane domain-containing protein</fullName>
    </recommendedName>
</protein>
<evidence type="ECO:0000259" key="7">
    <source>
        <dbReference type="Pfam" id="PF01490"/>
    </source>
</evidence>
<feature type="transmembrane region" description="Helical" evidence="6">
    <location>
        <begin position="130"/>
        <end position="151"/>
    </location>
</feature>
<name>A0A3D8SNY3_9HELO</name>
<comment type="similarity">
    <text evidence="2">Belongs to the amino acid/polyamine transporter 2 family.</text>
</comment>
<evidence type="ECO:0000313" key="9">
    <source>
        <dbReference type="Proteomes" id="UP000256645"/>
    </source>
</evidence>
<feature type="transmembrane region" description="Helical" evidence="6">
    <location>
        <begin position="355"/>
        <end position="381"/>
    </location>
</feature>
<evidence type="ECO:0000256" key="3">
    <source>
        <dbReference type="ARBA" id="ARBA00022692"/>
    </source>
</evidence>
<keyword evidence="5 6" id="KW-0472">Membrane</keyword>
<comment type="caution">
    <text evidence="8">The sequence shown here is derived from an EMBL/GenBank/DDBJ whole genome shotgun (WGS) entry which is preliminary data.</text>
</comment>
<evidence type="ECO:0000256" key="6">
    <source>
        <dbReference type="SAM" id="Phobius"/>
    </source>
</evidence>
<dbReference type="GO" id="GO:0015179">
    <property type="term" value="F:L-amino acid transmembrane transporter activity"/>
    <property type="evidence" value="ECO:0007669"/>
    <property type="project" value="TreeGrafter"/>
</dbReference>